<dbReference type="AlphaFoldDB" id="A0A5N7BH34"/>
<dbReference type="OrthoDB" id="5421770at2759"/>
<feature type="compositionally biased region" description="Basic and acidic residues" evidence="1">
    <location>
        <begin position="164"/>
        <end position="179"/>
    </location>
</feature>
<sequence>MASSQPTTTPDEGEFLTQQDGRFIIECLRHLDESKAVNLTNVRAALGYTNTASVANRFRTLRKRYGFPNLEATAKPSNMGATPAAAAPTTPLGQDKRKGPGVVTKKSMTKTFKSEDSFTTDESDAESIIAAEVFKVKATPKKGVRKGAKVTSTPTPAARKKHSKAEATSKAKAKEEPVKNECIDPNLLNAVNNAMGMYEERKDSEQE</sequence>
<keyword evidence="3" id="KW-1185">Reference proteome</keyword>
<feature type="region of interest" description="Disordered" evidence="1">
    <location>
        <begin position="72"/>
        <end position="121"/>
    </location>
</feature>
<dbReference type="Proteomes" id="UP000326198">
    <property type="component" value="Unassembled WGS sequence"/>
</dbReference>
<accession>A0A5N7BH34</accession>
<protein>
    <submittedName>
        <fullName evidence="2">Uncharacterized protein</fullName>
    </submittedName>
</protein>
<dbReference type="EMBL" id="ML736174">
    <property type="protein sequence ID" value="KAE8381081.1"/>
    <property type="molecule type" value="Genomic_DNA"/>
</dbReference>
<feature type="compositionally biased region" description="Low complexity" evidence="1">
    <location>
        <begin position="81"/>
        <end position="91"/>
    </location>
</feature>
<feature type="region of interest" description="Disordered" evidence="1">
    <location>
        <begin position="145"/>
        <end position="179"/>
    </location>
</feature>
<proteinExistence type="predicted"/>
<evidence type="ECO:0000313" key="3">
    <source>
        <dbReference type="Proteomes" id="UP000326198"/>
    </source>
</evidence>
<evidence type="ECO:0000313" key="2">
    <source>
        <dbReference type="EMBL" id="KAE8381081.1"/>
    </source>
</evidence>
<reference evidence="2 3" key="1">
    <citation type="submission" date="2019-04" db="EMBL/GenBank/DDBJ databases">
        <title>Friends and foes A comparative genomics studyof 23 Aspergillus species from section Flavi.</title>
        <authorList>
            <consortium name="DOE Joint Genome Institute"/>
            <person name="Kjaerbolling I."/>
            <person name="Vesth T."/>
            <person name="Frisvad J.C."/>
            <person name="Nybo J.L."/>
            <person name="Theobald S."/>
            <person name="Kildgaard S."/>
            <person name="Isbrandt T."/>
            <person name="Kuo A."/>
            <person name="Sato A."/>
            <person name="Lyhne E.K."/>
            <person name="Kogle M.E."/>
            <person name="Wiebenga A."/>
            <person name="Kun R.S."/>
            <person name="Lubbers R.J."/>
            <person name="Makela M.R."/>
            <person name="Barry K."/>
            <person name="Chovatia M."/>
            <person name="Clum A."/>
            <person name="Daum C."/>
            <person name="Haridas S."/>
            <person name="He G."/>
            <person name="LaButti K."/>
            <person name="Lipzen A."/>
            <person name="Mondo S."/>
            <person name="Riley R."/>
            <person name="Salamov A."/>
            <person name="Simmons B.A."/>
            <person name="Magnuson J.K."/>
            <person name="Henrissat B."/>
            <person name="Mortensen U.H."/>
            <person name="Larsen T.O."/>
            <person name="Devries R.P."/>
            <person name="Grigoriev I.V."/>
            <person name="Machida M."/>
            <person name="Baker S.E."/>
            <person name="Andersen M.R."/>
        </authorList>
    </citation>
    <scope>NUCLEOTIDE SEQUENCE [LARGE SCALE GENOMIC DNA]</scope>
    <source>
        <strain evidence="2 3">IBT 29228</strain>
    </source>
</reference>
<evidence type="ECO:0000256" key="1">
    <source>
        <dbReference type="SAM" id="MobiDB-lite"/>
    </source>
</evidence>
<name>A0A5N7BH34_9EURO</name>
<organism evidence="2 3">
    <name type="scientific">Aspergillus bertholletiae</name>
    <dbReference type="NCBI Taxonomy" id="1226010"/>
    <lineage>
        <taxon>Eukaryota</taxon>
        <taxon>Fungi</taxon>
        <taxon>Dikarya</taxon>
        <taxon>Ascomycota</taxon>
        <taxon>Pezizomycotina</taxon>
        <taxon>Eurotiomycetes</taxon>
        <taxon>Eurotiomycetidae</taxon>
        <taxon>Eurotiales</taxon>
        <taxon>Aspergillaceae</taxon>
        <taxon>Aspergillus</taxon>
        <taxon>Aspergillus subgen. Circumdati</taxon>
    </lineage>
</organism>
<gene>
    <name evidence="2" type="ORF">BDV26DRAFT_289781</name>
</gene>